<evidence type="ECO:0000256" key="6">
    <source>
        <dbReference type="ARBA" id="ARBA00022837"/>
    </source>
</evidence>
<evidence type="ECO:0000256" key="2">
    <source>
        <dbReference type="ARBA" id="ARBA00004613"/>
    </source>
</evidence>
<keyword evidence="6" id="KW-0106">Calcium</keyword>
<dbReference type="PANTHER" id="PTHR40088">
    <property type="entry name" value="PECTATE LYASE (EUROFUNG)"/>
    <property type="match status" value="1"/>
</dbReference>
<dbReference type="GO" id="GO:0016837">
    <property type="term" value="F:carbon-oxygen lyase activity, acting on polysaccharides"/>
    <property type="evidence" value="ECO:0007669"/>
    <property type="project" value="TreeGrafter"/>
</dbReference>
<comment type="similarity">
    <text evidence="8">Belongs to the polysaccharide lyase 9 family.</text>
</comment>
<dbReference type="PANTHER" id="PTHR40088:SF1">
    <property type="entry name" value="PECTATE LYASE PEL9"/>
    <property type="match status" value="1"/>
</dbReference>
<feature type="domain" description="Pel9A-like right handed beta-helix region" evidence="9">
    <location>
        <begin position="24"/>
        <end position="360"/>
    </location>
</feature>
<dbReference type="InterPro" id="IPR011050">
    <property type="entry name" value="Pectin_lyase_fold/virulence"/>
</dbReference>
<evidence type="ECO:0000313" key="11">
    <source>
        <dbReference type="Proteomes" id="UP001214530"/>
    </source>
</evidence>
<dbReference type="GO" id="GO:0005576">
    <property type="term" value="C:extracellular region"/>
    <property type="evidence" value="ECO:0007669"/>
    <property type="project" value="UniProtKB-SubCell"/>
</dbReference>
<dbReference type="InterPro" id="IPR052052">
    <property type="entry name" value="Polysaccharide_Lyase_9"/>
</dbReference>
<evidence type="ECO:0000259" key="9">
    <source>
        <dbReference type="Pfam" id="PF22842"/>
    </source>
</evidence>
<evidence type="ECO:0000256" key="5">
    <source>
        <dbReference type="ARBA" id="ARBA00022729"/>
    </source>
</evidence>
<comment type="cofactor">
    <cofactor evidence="1">
        <name>Ca(2+)</name>
        <dbReference type="ChEBI" id="CHEBI:29108"/>
    </cofactor>
</comment>
<evidence type="ECO:0000256" key="8">
    <source>
        <dbReference type="ARBA" id="ARBA00038263"/>
    </source>
</evidence>
<name>A0AAJ5W9J6_9SPHI</name>
<dbReference type="EMBL" id="CP119313">
    <property type="protein sequence ID" value="WEK20180.1"/>
    <property type="molecule type" value="Genomic_DNA"/>
</dbReference>
<comment type="subcellular location">
    <subcellularLocation>
        <location evidence="2">Secreted</location>
    </subcellularLocation>
</comment>
<accession>A0AAJ5W9J6</accession>
<protein>
    <submittedName>
        <fullName evidence="10">Right-handed parallel beta-helix repeat-containing protein</fullName>
    </submittedName>
</protein>
<sequence length="442" mass="48476">MKIYLTILTVLLITGIVNGKSFPAKTYYVAPKGSDDNPGTIESPFLTIQKAQTACIPGDTVYIRGGNYVMQSSQIAKTDNLYACVTYLDKSGTEKARINYLAYPGEKPVFDFSNIAPPGLRITAFLVKASYVSIKGLDVKGVQVTLTSHTQSECFRNEGSHNIYEGLSMHDGKANGFYLTKGGNNLILNCDAYNNWDDVSENKKGGNSDGFGCHPNSPEYVGNVFRGCRAWFNSDDGFDCINAMAAITFENCWAFYNGYSSSFVNLGDGNGFKMGGFGVKSSNRVPAVIPHHQIYFCLAVGNKNSGFYANHHLGGDTWYNNTAYKNGVNFNMLNRNAEFTSDVPGYGHIMKNNLGYKARTKEISNVDLLLCDASNNYFQLNTSITDADFLSLKESFLTQKRSADFSLPMNNFLRLATGSILIDKGVNVGFSYAGKNPNLGCF</sequence>
<gene>
    <name evidence="10" type="ORF">P0Y49_03325</name>
</gene>
<reference evidence="10" key="1">
    <citation type="submission" date="2023-03" db="EMBL/GenBank/DDBJ databases">
        <title>Andean soil-derived lignocellulolytic bacterial consortium as a source of novel taxa and putative plastic-active enzymes.</title>
        <authorList>
            <person name="Diaz-Garcia L."/>
            <person name="Chuvochina M."/>
            <person name="Feuerriegel G."/>
            <person name="Bunk B."/>
            <person name="Sproer C."/>
            <person name="Streit W.R."/>
            <person name="Rodriguez L.M."/>
            <person name="Overmann J."/>
            <person name="Jimenez D.J."/>
        </authorList>
    </citation>
    <scope>NUCLEOTIDE SEQUENCE</scope>
    <source>
        <strain evidence="10">MAG 3858</strain>
    </source>
</reference>
<evidence type="ECO:0000256" key="3">
    <source>
        <dbReference type="ARBA" id="ARBA00022525"/>
    </source>
</evidence>
<evidence type="ECO:0000256" key="4">
    <source>
        <dbReference type="ARBA" id="ARBA00022723"/>
    </source>
</evidence>
<proteinExistence type="inferred from homology"/>
<keyword evidence="4" id="KW-0479">Metal-binding</keyword>
<dbReference type="InterPro" id="IPR053868">
    <property type="entry name" value="Pel9A-like_beta_helix"/>
</dbReference>
<dbReference type="Pfam" id="PF22842">
    <property type="entry name" value="Pel9A-like_beta_helix"/>
    <property type="match status" value="1"/>
</dbReference>
<evidence type="ECO:0000313" key="10">
    <source>
        <dbReference type="EMBL" id="WEK20180.1"/>
    </source>
</evidence>
<keyword evidence="3" id="KW-0964">Secreted</keyword>
<dbReference type="Gene3D" id="2.160.20.10">
    <property type="entry name" value="Single-stranded right-handed beta-helix, Pectin lyase-like"/>
    <property type="match status" value="1"/>
</dbReference>
<evidence type="ECO:0000256" key="7">
    <source>
        <dbReference type="ARBA" id="ARBA00023239"/>
    </source>
</evidence>
<dbReference type="AlphaFoldDB" id="A0AAJ5W9J6"/>
<organism evidence="10 11">
    <name type="scientific">Candidatus Pedobacter colombiensis</name>
    <dbReference type="NCBI Taxonomy" id="3121371"/>
    <lineage>
        <taxon>Bacteria</taxon>
        <taxon>Pseudomonadati</taxon>
        <taxon>Bacteroidota</taxon>
        <taxon>Sphingobacteriia</taxon>
        <taxon>Sphingobacteriales</taxon>
        <taxon>Sphingobacteriaceae</taxon>
        <taxon>Pedobacter</taxon>
    </lineage>
</organism>
<keyword evidence="7" id="KW-0456">Lyase</keyword>
<dbReference type="Proteomes" id="UP001214530">
    <property type="component" value="Chromosome"/>
</dbReference>
<keyword evidence="5" id="KW-0732">Signal</keyword>
<dbReference type="SUPFAM" id="SSF51126">
    <property type="entry name" value="Pectin lyase-like"/>
    <property type="match status" value="1"/>
</dbReference>
<evidence type="ECO:0000256" key="1">
    <source>
        <dbReference type="ARBA" id="ARBA00001913"/>
    </source>
</evidence>
<dbReference type="InterPro" id="IPR012334">
    <property type="entry name" value="Pectin_lyas_fold"/>
</dbReference>
<dbReference type="GO" id="GO:0046872">
    <property type="term" value="F:metal ion binding"/>
    <property type="evidence" value="ECO:0007669"/>
    <property type="project" value="UniProtKB-KW"/>
</dbReference>